<dbReference type="CTD" id="12798334"/>
<evidence type="ECO:0000313" key="2">
    <source>
        <dbReference type="EMBL" id="KPU75953.1"/>
    </source>
</evidence>
<dbReference type="KEGG" id="dan:26514985"/>
<reference evidence="2 3" key="1">
    <citation type="journal article" date="2007" name="Nature">
        <title>Evolution of genes and genomes on the Drosophila phylogeny.</title>
        <authorList>
            <consortium name="Drosophila 12 Genomes Consortium"/>
            <person name="Clark A.G."/>
            <person name="Eisen M.B."/>
            <person name="Smith D.R."/>
            <person name="Bergman C.M."/>
            <person name="Oliver B."/>
            <person name="Markow T.A."/>
            <person name="Kaufman T.C."/>
            <person name="Kellis M."/>
            <person name="Gelbart W."/>
            <person name="Iyer V.N."/>
            <person name="Pollard D.A."/>
            <person name="Sackton T.B."/>
            <person name="Larracuente A.M."/>
            <person name="Singh N.D."/>
            <person name="Abad J.P."/>
            <person name="Abt D.N."/>
            <person name="Adryan B."/>
            <person name="Aguade M."/>
            <person name="Akashi H."/>
            <person name="Anderson W.W."/>
            <person name="Aquadro C.F."/>
            <person name="Ardell D.H."/>
            <person name="Arguello R."/>
            <person name="Artieri C.G."/>
            <person name="Barbash D.A."/>
            <person name="Barker D."/>
            <person name="Barsanti P."/>
            <person name="Batterham P."/>
            <person name="Batzoglou S."/>
            <person name="Begun D."/>
            <person name="Bhutkar A."/>
            <person name="Blanco E."/>
            <person name="Bosak S.A."/>
            <person name="Bradley R.K."/>
            <person name="Brand A.D."/>
            <person name="Brent M.R."/>
            <person name="Brooks A.N."/>
            <person name="Brown R.H."/>
            <person name="Butlin R.K."/>
            <person name="Caggese C."/>
            <person name="Calvi B.R."/>
            <person name="Bernardo de Carvalho A."/>
            <person name="Caspi A."/>
            <person name="Castrezana S."/>
            <person name="Celniker S.E."/>
            <person name="Chang J.L."/>
            <person name="Chapple C."/>
            <person name="Chatterji S."/>
            <person name="Chinwalla A."/>
            <person name="Civetta A."/>
            <person name="Clifton S.W."/>
            <person name="Comeron J.M."/>
            <person name="Costello J.C."/>
            <person name="Coyne J.A."/>
            <person name="Daub J."/>
            <person name="David R.G."/>
            <person name="Delcher A.L."/>
            <person name="Delehaunty K."/>
            <person name="Do C.B."/>
            <person name="Ebling H."/>
            <person name="Edwards K."/>
            <person name="Eickbush T."/>
            <person name="Evans J.D."/>
            <person name="Filipski A."/>
            <person name="Findeiss S."/>
            <person name="Freyhult E."/>
            <person name="Fulton L."/>
            <person name="Fulton R."/>
            <person name="Garcia A.C."/>
            <person name="Gardiner A."/>
            <person name="Garfield D.A."/>
            <person name="Garvin B.E."/>
            <person name="Gibson G."/>
            <person name="Gilbert D."/>
            <person name="Gnerre S."/>
            <person name="Godfrey J."/>
            <person name="Good R."/>
            <person name="Gotea V."/>
            <person name="Gravely B."/>
            <person name="Greenberg A.J."/>
            <person name="Griffiths-Jones S."/>
            <person name="Gross S."/>
            <person name="Guigo R."/>
            <person name="Gustafson E.A."/>
            <person name="Haerty W."/>
            <person name="Hahn M.W."/>
            <person name="Halligan D.L."/>
            <person name="Halpern A.L."/>
            <person name="Halter G.M."/>
            <person name="Han M.V."/>
            <person name="Heger A."/>
            <person name="Hillier L."/>
            <person name="Hinrichs A.S."/>
            <person name="Holmes I."/>
            <person name="Hoskins R.A."/>
            <person name="Hubisz M.J."/>
            <person name="Hultmark D."/>
            <person name="Huntley M.A."/>
            <person name="Jaffe D.B."/>
            <person name="Jagadeeshan S."/>
            <person name="Jeck W.R."/>
            <person name="Johnson J."/>
            <person name="Jones C.D."/>
            <person name="Jordan W.C."/>
            <person name="Karpen G.H."/>
            <person name="Kataoka E."/>
            <person name="Keightley P.D."/>
            <person name="Kheradpour P."/>
            <person name="Kirkness E.F."/>
            <person name="Koerich L.B."/>
            <person name="Kristiansen K."/>
            <person name="Kudrna D."/>
            <person name="Kulathinal R.J."/>
            <person name="Kumar S."/>
            <person name="Kwok R."/>
            <person name="Lander E."/>
            <person name="Langley C.H."/>
            <person name="Lapoint R."/>
            <person name="Lazzaro B.P."/>
            <person name="Lee S.J."/>
            <person name="Levesque L."/>
            <person name="Li R."/>
            <person name="Lin C.F."/>
            <person name="Lin M.F."/>
            <person name="Lindblad-Toh K."/>
            <person name="Llopart A."/>
            <person name="Long M."/>
            <person name="Low L."/>
            <person name="Lozovsky E."/>
            <person name="Lu J."/>
            <person name="Luo M."/>
            <person name="Machado C.A."/>
            <person name="Makalowski W."/>
            <person name="Marzo M."/>
            <person name="Matsuda M."/>
            <person name="Matzkin L."/>
            <person name="McAllister B."/>
            <person name="McBride C.S."/>
            <person name="McKernan B."/>
            <person name="McKernan K."/>
            <person name="Mendez-Lago M."/>
            <person name="Minx P."/>
            <person name="Mollenhauer M.U."/>
            <person name="Montooth K."/>
            <person name="Mount S.M."/>
            <person name="Mu X."/>
            <person name="Myers E."/>
            <person name="Negre B."/>
            <person name="Newfeld S."/>
            <person name="Nielsen R."/>
            <person name="Noor M.A."/>
            <person name="O'Grady P."/>
            <person name="Pachter L."/>
            <person name="Papaceit M."/>
            <person name="Parisi M.J."/>
            <person name="Parisi M."/>
            <person name="Parts L."/>
            <person name="Pedersen J.S."/>
            <person name="Pesole G."/>
            <person name="Phillippy A.M."/>
            <person name="Ponting C.P."/>
            <person name="Pop M."/>
            <person name="Porcelli D."/>
            <person name="Powell J.R."/>
            <person name="Prohaska S."/>
            <person name="Pruitt K."/>
            <person name="Puig M."/>
            <person name="Quesneville H."/>
            <person name="Ram K.R."/>
            <person name="Rand D."/>
            <person name="Rasmussen M.D."/>
            <person name="Reed L.K."/>
            <person name="Reenan R."/>
            <person name="Reily A."/>
            <person name="Remington K.A."/>
            <person name="Rieger T.T."/>
            <person name="Ritchie M.G."/>
            <person name="Robin C."/>
            <person name="Rogers Y.H."/>
            <person name="Rohde C."/>
            <person name="Rozas J."/>
            <person name="Rubenfield M.J."/>
            <person name="Ruiz A."/>
            <person name="Russo S."/>
            <person name="Salzberg S.L."/>
            <person name="Sanchez-Gracia A."/>
            <person name="Saranga D.J."/>
            <person name="Sato H."/>
            <person name="Schaeffer S.W."/>
            <person name="Schatz M.C."/>
            <person name="Schlenke T."/>
            <person name="Schwartz R."/>
            <person name="Segarra C."/>
            <person name="Singh R.S."/>
            <person name="Sirot L."/>
            <person name="Sirota M."/>
            <person name="Sisneros N.B."/>
            <person name="Smith C.D."/>
            <person name="Smith T.F."/>
            <person name="Spieth J."/>
            <person name="Stage D.E."/>
            <person name="Stark A."/>
            <person name="Stephan W."/>
            <person name="Strausberg R.L."/>
            <person name="Strempel S."/>
            <person name="Sturgill D."/>
            <person name="Sutton G."/>
            <person name="Sutton G.G."/>
            <person name="Tao W."/>
            <person name="Teichmann S."/>
            <person name="Tobari Y.N."/>
            <person name="Tomimura Y."/>
            <person name="Tsolas J.M."/>
            <person name="Valente V.L."/>
            <person name="Venter E."/>
            <person name="Venter J.C."/>
            <person name="Vicario S."/>
            <person name="Vieira F.G."/>
            <person name="Vilella A.J."/>
            <person name="Villasante A."/>
            <person name="Walenz B."/>
            <person name="Wang J."/>
            <person name="Wasserman M."/>
            <person name="Watts T."/>
            <person name="Wilson D."/>
            <person name="Wilson R.K."/>
            <person name="Wing R.A."/>
            <person name="Wolfner M.F."/>
            <person name="Wong A."/>
            <person name="Wong G.K."/>
            <person name="Wu C.I."/>
            <person name="Wu G."/>
            <person name="Yamamoto D."/>
            <person name="Yang H.P."/>
            <person name="Yang S.P."/>
            <person name="Yorke J.A."/>
            <person name="Yoshida K."/>
            <person name="Zdobnov E."/>
            <person name="Zhang P."/>
            <person name="Zhang Y."/>
            <person name="Zimin A.V."/>
            <person name="Baldwin J."/>
            <person name="Abdouelleil A."/>
            <person name="Abdulkadir J."/>
            <person name="Abebe A."/>
            <person name="Abera B."/>
            <person name="Abreu J."/>
            <person name="Acer S.C."/>
            <person name="Aftuck L."/>
            <person name="Alexander A."/>
            <person name="An P."/>
            <person name="Anderson E."/>
            <person name="Anderson S."/>
            <person name="Arachi H."/>
            <person name="Azer M."/>
            <person name="Bachantsang P."/>
            <person name="Barry A."/>
            <person name="Bayul T."/>
            <person name="Berlin A."/>
            <person name="Bessette D."/>
            <person name="Bloom T."/>
            <person name="Blye J."/>
            <person name="Boguslavskiy L."/>
            <person name="Bonnet C."/>
            <person name="Boukhgalter B."/>
            <person name="Bourzgui I."/>
            <person name="Brown A."/>
            <person name="Cahill P."/>
            <person name="Channer S."/>
            <person name="Cheshatsang Y."/>
            <person name="Chuda L."/>
            <person name="Citroen M."/>
            <person name="Collymore A."/>
            <person name="Cooke P."/>
            <person name="Costello M."/>
            <person name="D'Aco K."/>
            <person name="Daza R."/>
            <person name="De Haan G."/>
            <person name="DeGray S."/>
            <person name="DeMaso C."/>
            <person name="Dhargay N."/>
            <person name="Dooley K."/>
            <person name="Dooley E."/>
            <person name="Doricent M."/>
            <person name="Dorje P."/>
            <person name="Dorjee K."/>
            <person name="Dupes A."/>
            <person name="Elong R."/>
            <person name="Falk J."/>
            <person name="Farina A."/>
            <person name="Faro S."/>
            <person name="Ferguson D."/>
            <person name="Fisher S."/>
            <person name="Foley C.D."/>
            <person name="Franke A."/>
            <person name="Friedrich D."/>
            <person name="Gadbois L."/>
            <person name="Gearin G."/>
            <person name="Gearin C.R."/>
            <person name="Giannoukos G."/>
            <person name="Goode T."/>
            <person name="Graham J."/>
            <person name="Grandbois E."/>
            <person name="Grewal S."/>
            <person name="Gyaltsen K."/>
            <person name="Hafez N."/>
            <person name="Hagos B."/>
            <person name="Hall J."/>
            <person name="Henson C."/>
            <person name="Hollinger A."/>
            <person name="Honan T."/>
            <person name="Huard M.D."/>
            <person name="Hughes L."/>
            <person name="Hurhula B."/>
            <person name="Husby M.E."/>
            <person name="Kamat A."/>
            <person name="Kanga B."/>
            <person name="Kashin S."/>
            <person name="Khazanovich D."/>
            <person name="Kisner P."/>
            <person name="Lance K."/>
            <person name="Lara M."/>
            <person name="Lee W."/>
            <person name="Lennon N."/>
            <person name="Letendre F."/>
            <person name="LeVine R."/>
            <person name="Lipovsky A."/>
            <person name="Liu X."/>
            <person name="Liu J."/>
            <person name="Liu S."/>
            <person name="Lokyitsang T."/>
            <person name="Lokyitsang Y."/>
            <person name="Lubonja R."/>
            <person name="Lui A."/>
            <person name="MacDonald P."/>
            <person name="Magnisalis V."/>
            <person name="Maru K."/>
            <person name="Matthews C."/>
            <person name="McCusker W."/>
            <person name="McDonough S."/>
            <person name="Mehta T."/>
            <person name="Meldrim J."/>
            <person name="Meneus L."/>
            <person name="Mihai O."/>
            <person name="Mihalev A."/>
            <person name="Mihova T."/>
            <person name="Mittelman R."/>
            <person name="Mlenga V."/>
            <person name="Montmayeur A."/>
            <person name="Mulrain L."/>
            <person name="Navidi A."/>
            <person name="Naylor J."/>
            <person name="Negash T."/>
            <person name="Nguyen T."/>
            <person name="Nguyen N."/>
            <person name="Nicol R."/>
            <person name="Norbu C."/>
            <person name="Norbu N."/>
            <person name="Novod N."/>
            <person name="O'Neill B."/>
            <person name="Osman S."/>
            <person name="Markiewicz E."/>
            <person name="Oyono O.L."/>
            <person name="Patti C."/>
            <person name="Phunkhang P."/>
            <person name="Pierre F."/>
            <person name="Priest M."/>
            <person name="Raghuraman S."/>
            <person name="Rege F."/>
            <person name="Reyes R."/>
            <person name="Rise C."/>
            <person name="Rogov P."/>
            <person name="Ross K."/>
            <person name="Ryan E."/>
            <person name="Settipalli S."/>
            <person name="Shea T."/>
            <person name="Sherpa N."/>
            <person name="Shi L."/>
            <person name="Shih D."/>
            <person name="Sparrow T."/>
            <person name="Spaulding J."/>
            <person name="Stalker J."/>
            <person name="Stange-Thomann N."/>
            <person name="Stavropoulos S."/>
            <person name="Stone C."/>
            <person name="Strader C."/>
            <person name="Tesfaye S."/>
            <person name="Thomson T."/>
            <person name="Thoulutsang Y."/>
            <person name="Thoulutsang D."/>
            <person name="Topham K."/>
            <person name="Topping I."/>
            <person name="Tsamla T."/>
            <person name="Vassiliev H."/>
            <person name="Vo A."/>
            <person name="Wangchuk T."/>
            <person name="Wangdi T."/>
            <person name="Weiand M."/>
            <person name="Wilkinson J."/>
            <person name="Wilson A."/>
            <person name="Yadav S."/>
            <person name="Young G."/>
            <person name="Yu Q."/>
            <person name="Zembek L."/>
            <person name="Zhong D."/>
            <person name="Zimmer A."/>
            <person name="Zwirko Z."/>
            <person name="Jaffe D.B."/>
            <person name="Alvarez P."/>
            <person name="Brockman W."/>
            <person name="Butler J."/>
            <person name="Chin C."/>
            <person name="Gnerre S."/>
            <person name="Grabherr M."/>
            <person name="Kleber M."/>
            <person name="Mauceli E."/>
            <person name="MacCallum I."/>
        </authorList>
    </citation>
    <scope>NUCLEOTIDE SEQUENCE [LARGE SCALE GENOMIC DNA]</scope>
    <source>
        <strain evidence="3">Tucson 14024-0371.13</strain>
    </source>
</reference>
<dbReference type="STRING" id="7217.A0A0P8XMQ6"/>
<dbReference type="EMBL" id="CH902619">
    <property type="protein sequence ID" value="KPU75953.1"/>
    <property type="molecule type" value="Genomic_DNA"/>
</dbReference>
<feature type="signal peptide" evidence="1">
    <location>
        <begin position="1"/>
        <end position="22"/>
    </location>
</feature>
<dbReference type="OrthoDB" id="7840022at2759"/>
<feature type="chain" id="PRO_5006154033" evidence="1">
    <location>
        <begin position="23"/>
        <end position="67"/>
    </location>
</feature>
<keyword evidence="1" id="KW-0732">Signal</keyword>
<gene>
    <name evidence="2" type="primary">Dana\GF27576</name>
    <name evidence="2" type="ORF">GF27576</name>
</gene>
<dbReference type="AlphaFoldDB" id="A0A0P8XMQ6"/>
<proteinExistence type="predicted"/>
<evidence type="ECO:0000313" key="3">
    <source>
        <dbReference type="Proteomes" id="UP000007801"/>
    </source>
</evidence>
<organism evidence="2 3">
    <name type="scientific">Drosophila ananassae</name>
    <name type="common">Fruit fly</name>
    <dbReference type="NCBI Taxonomy" id="7217"/>
    <lineage>
        <taxon>Eukaryota</taxon>
        <taxon>Metazoa</taxon>
        <taxon>Ecdysozoa</taxon>
        <taxon>Arthropoda</taxon>
        <taxon>Hexapoda</taxon>
        <taxon>Insecta</taxon>
        <taxon>Pterygota</taxon>
        <taxon>Neoptera</taxon>
        <taxon>Endopterygota</taxon>
        <taxon>Diptera</taxon>
        <taxon>Brachycera</taxon>
        <taxon>Muscomorpha</taxon>
        <taxon>Ephydroidea</taxon>
        <taxon>Drosophilidae</taxon>
        <taxon>Drosophila</taxon>
        <taxon>Sophophora</taxon>
    </lineage>
</organism>
<accession>A0A0P8XMQ6</accession>
<evidence type="ECO:0000256" key="1">
    <source>
        <dbReference type="SAM" id="SignalP"/>
    </source>
</evidence>
<dbReference type="Proteomes" id="UP000007801">
    <property type="component" value="Unassembled WGS sequence"/>
</dbReference>
<protein>
    <submittedName>
        <fullName evidence="2">Uncharacterized protein</fullName>
    </submittedName>
</protein>
<dbReference type="InParanoid" id="A0A0P8XMQ6"/>
<name>A0A0P8XMQ6_DROAN</name>
<sequence>MKCFSLLFAVLALLSLLSLGHTYSIPKITIRNGDITVHGNCNNCNVKTTRNTAQVSWKHTYKWKSRG</sequence>
<keyword evidence="3" id="KW-1185">Reference proteome</keyword>
<dbReference type="GeneID" id="26514985"/>